<comment type="subcellular location">
    <subcellularLocation>
        <location evidence="1">Membrane</location>
        <topology evidence="1">Multi-pass membrane protein</topology>
    </subcellularLocation>
</comment>
<keyword evidence="9" id="KW-1185">Reference proteome</keyword>
<evidence type="ECO:0000256" key="2">
    <source>
        <dbReference type="ARBA" id="ARBA00022692"/>
    </source>
</evidence>
<evidence type="ECO:0000256" key="4">
    <source>
        <dbReference type="ARBA" id="ARBA00023136"/>
    </source>
</evidence>
<dbReference type="PANTHER" id="PTHR33048:SF47">
    <property type="entry name" value="INTEGRAL MEMBRANE PROTEIN-RELATED"/>
    <property type="match status" value="1"/>
</dbReference>
<dbReference type="EMBL" id="KZ613504">
    <property type="protein sequence ID" value="PMD16715.1"/>
    <property type="molecule type" value="Genomic_DNA"/>
</dbReference>
<dbReference type="GO" id="GO:0016020">
    <property type="term" value="C:membrane"/>
    <property type="evidence" value="ECO:0007669"/>
    <property type="project" value="UniProtKB-SubCell"/>
</dbReference>
<feature type="transmembrane region" description="Helical" evidence="6">
    <location>
        <begin position="124"/>
        <end position="146"/>
    </location>
</feature>
<dbReference type="Proteomes" id="UP000235672">
    <property type="component" value="Unassembled WGS sequence"/>
</dbReference>
<reference evidence="8 9" key="1">
    <citation type="submission" date="2016-05" db="EMBL/GenBank/DDBJ databases">
        <title>A degradative enzymes factory behind the ericoid mycorrhizal symbiosis.</title>
        <authorList>
            <consortium name="DOE Joint Genome Institute"/>
            <person name="Martino E."/>
            <person name="Morin E."/>
            <person name="Grelet G."/>
            <person name="Kuo A."/>
            <person name="Kohler A."/>
            <person name="Daghino S."/>
            <person name="Barry K."/>
            <person name="Choi C."/>
            <person name="Cichocki N."/>
            <person name="Clum A."/>
            <person name="Copeland A."/>
            <person name="Hainaut M."/>
            <person name="Haridas S."/>
            <person name="Labutti K."/>
            <person name="Lindquist E."/>
            <person name="Lipzen A."/>
            <person name="Khouja H.-R."/>
            <person name="Murat C."/>
            <person name="Ohm R."/>
            <person name="Olson A."/>
            <person name="Spatafora J."/>
            <person name="Veneault-Fourrey C."/>
            <person name="Henrissat B."/>
            <person name="Grigoriev I."/>
            <person name="Martin F."/>
            <person name="Perotto S."/>
        </authorList>
    </citation>
    <scope>NUCLEOTIDE SEQUENCE [LARGE SCALE GENOMIC DNA]</scope>
    <source>
        <strain evidence="8 9">UAMH 7357</strain>
    </source>
</reference>
<keyword evidence="2 6" id="KW-0812">Transmembrane</keyword>
<feature type="domain" description="Rhodopsin" evidence="7">
    <location>
        <begin position="30"/>
        <end position="228"/>
    </location>
</feature>
<evidence type="ECO:0000313" key="8">
    <source>
        <dbReference type="EMBL" id="PMD16715.1"/>
    </source>
</evidence>
<dbReference type="Pfam" id="PF20684">
    <property type="entry name" value="Fung_rhodopsin"/>
    <property type="match status" value="1"/>
</dbReference>
<feature type="transmembrane region" description="Helical" evidence="6">
    <location>
        <begin position="203"/>
        <end position="222"/>
    </location>
</feature>
<proteinExistence type="inferred from homology"/>
<dbReference type="STRING" id="1745343.A0A2J6PRQ5"/>
<accession>A0A2J6PRQ5</accession>
<dbReference type="OrthoDB" id="3648173at2759"/>
<comment type="similarity">
    <text evidence="5">Belongs to the SAT4 family.</text>
</comment>
<gene>
    <name evidence="8" type="ORF">NA56DRAFT_649277</name>
</gene>
<dbReference type="PANTHER" id="PTHR33048">
    <property type="entry name" value="PTH11-LIKE INTEGRAL MEMBRANE PROTEIN (AFU_ORTHOLOGUE AFUA_5G11245)"/>
    <property type="match status" value="1"/>
</dbReference>
<dbReference type="AlphaFoldDB" id="A0A2J6PRQ5"/>
<name>A0A2J6PRQ5_9HELO</name>
<dbReference type="InterPro" id="IPR052337">
    <property type="entry name" value="SAT4-like"/>
</dbReference>
<feature type="transmembrane region" description="Helical" evidence="6">
    <location>
        <begin position="12"/>
        <end position="34"/>
    </location>
</feature>
<protein>
    <recommendedName>
        <fullName evidence="7">Rhodopsin domain-containing protein</fullName>
    </recommendedName>
</protein>
<keyword evidence="3 6" id="KW-1133">Transmembrane helix</keyword>
<feature type="transmembrane region" description="Helical" evidence="6">
    <location>
        <begin position="166"/>
        <end position="191"/>
    </location>
</feature>
<feature type="transmembrane region" description="Helical" evidence="6">
    <location>
        <begin position="89"/>
        <end position="112"/>
    </location>
</feature>
<feature type="transmembrane region" description="Helical" evidence="6">
    <location>
        <begin position="46"/>
        <end position="69"/>
    </location>
</feature>
<evidence type="ECO:0000256" key="5">
    <source>
        <dbReference type="ARBA" id="ARBA00038359"/>
    </source>
</evidence>
<evidence type="ECO:0000313" key="9">
    <source>
        <dbReference type="Proteomes" id="UP000235672"/>
    </source>
</evidence>
<sequence>MPSSMYENRGGKVVAVITACSIVVTVIVGLRFYVRFGIIKNPGVDDWALAAVLVTTVFSATLLAAATRFGFGSHIYFLSLSELSMNLKFIWYSTLGYSAAITLMKATVLLQYRRIFPLTSFQRYCDIFLAFVFIWALTGMLGTLLICLPIKRNWNPLEPTNCGNRIYFWETYGILHVITDVFILILPLPMLKMLPLPRVEKGVLISVFCLGFITCVVSAIRLTSLRACSRIQM</sequence>
<evidence type="ECO:0000256" key="3">
    <source>
        <dbReference type="ARBA" id="ARBA00022989"/>
    </source>
</evidence>
<organism evidence="8 9">
    <name type="scientific">Hyaloscypha hepaticicola</name>
    <dbReference type="NCBI Taxonomy" id="2082293"/>
    <lineage>
        <taxon>Eukaryota</taxon>
        <taxon>Fungi</taxon>
        <taxon>Dikarya</taxon>
        <taxon>Ascomycota</taxon>
        <taxon>Pezizomycotina</taxon>
        <taxon>Leotiomycetes</taxon>
        <taxon>Helotiales</taxon>
        <taxon>Hyaloscyphaceae</taxon>
        <taxon>Hyaloscypha</taxon>
    </lineage>
</organism>
<evidence type="ECO:0000259" key="7">
    <source>
        <dbReference type="Pfam" id="PF20684"/>
    </source>
</evidence>
<dbReference type="InterPro" id="IPR049326">
    <property type="entry name" value="Rhodopsin_dom_fungi"/>
</dbReference>
<keyword evidence="4 6" id="KW-0472">Membrane</keyword>
<evidence type="ECO:0000256" key="6">
    <source>
        <dbReference type="SAM" id="Phobius"/>
    </source>
</evidence>
<evidence type="ECO:0000256" key="1">
    <source>
        <dbReference type="ARBA" id="ARBA00004141"/>
    </source>
</evidence>